<dbReference type="InterPro" id="IPR036365">
    <property type="entry name" value="PGBD-like_sf"/>
</dbReference>
<evidence type="ECO:0000313" key="1">
    <source>
        <dbReference type="EMBL" id="WAB08846.1"/>
    </source>
</evidence>
<dbReference type="KEGG" id="vg:80020259"/>
<evidence type="ECO:0000313" key="2">
    <source>
        <dbReference type="Proteomes" id="UP001163413"/>
    </source>
</evidence>
<protein>
    <submittedName>
        <fullName evidence="1">Endolysin</fullName>
    </submittedName>
</protein>
<dbReference type="NCBIfam" id="NF038080">
    <property type="entry name" value="PG_bind_siph"/>
    <property type="match status" value="1"/>
</dbReference>
<organism evidence="1 2">
    <name type="scientific">Streptomyces phage Success</name>
    <dbReference type="NCBI Taxonomy" id="2999013"/>
    <lineage>
        <taxon>Viruses</taxon>
        <taxon>Duplodnaviria</taxon>
        <taxon>Heunggongvirae</taxon>
        <taxon>Uroviricota</taxon>
        <taxon>Caudoviricetes</taxon>
        <taxon>Successvirus</taxon>
        <taxon>Successvirus success</taxon>
    </lineage>
</organism>
<keyword evidence="2" id="KW-1185">Reference proteome</keyword>
<dbReference type="Proteomes" id="UP001163413">
    <property type="component" value="Segment"/>
</dbReference>
<reference evidence="1" key="1">
    <citation type="submission" date="2022-10" db="EMBL/GenBank/DDBJ databases">
        <authorList>
            <person name="Roth M.A."/>
            <person name="Wohlstadter N.E."/>
            <person name="Arguedas X."/>
            <person name="Leighton H.R."/>
            <person name="Msuya J.A."/>
            <person name="Pravda N."/>
            <person name="Shaffer C.D."/>
            <person name="Weston-Hafer K.A."/>
            <person name="Russell D.A."/>
            <person name="Jacobs-Sera D."/>
            <person name="Hatfull G.F."/>
        </authorList>
    </citation>
    <scope>NUCLEOTIDE SEQUENCE</scope>
</reference>
<dbReference type="RefSeq" id="YP_010755591.1">
    <property type="nucleotide sequence ID" value="NC_073472.1"/>
</dbReference>
<dbReference type="InterPro" id="IPR036366">
    <property type="entry name" value="PGBDSf"/>
</dbReference>
<proteinExistence type="predicted"/>
<dbReference type="EMBL" id="OP751148">
    <property type="protein sequence ID" value="WAB08846.1"/>
    <property type="molecule type" value="Genomic_DNA"/>
</dbReference>
<dbReference type="Gene3D" id="1.10.101.10">
    <property type="entry name" value="PGBD-like superfamily/PGBD"/>
    <property type="match status" value="1"/>
</dbReference>
<dbReference type="InterPro" id="IPR047763">
    <property type="entry name" value="PG_bind_dom_phiBT1-type"/>
</dbReference>
<accession>A0A9E8M7A5</accession>
<dbReference type="SUPFAM" id="SSF47090">
    <property type="entry name" value="PGBD-like"/>
    <property type="match status" value="1"/>
</dbReference>
<dbReference type="GeneID" id="80020259"/>
<sequence length="287" mass="30817">MATTWISGAERLGDGSIGGAMDKPDAPARVVWHTTESGAGDAAFKSVADYLISIGAEPHILYDPTTDRIGQFGPLNESARALKNDGSTRTNRVGKACIQIEVLARASKPFTGYWKPGPNFKKLMAAIRSYGVPDVFPMGALASEYGDADAKRTRSVWLSEGGHYGHCNIPGNDHWDPGAIDKKALFAAAPKPSTGGNSGKPTPSPKPSIPAFPGRYYFRPGAKNQYVTMLGKQLVKKGYGKFYKQGPGPQWTAVDRAAVKAFQLAHKELKGDADGYPGPLTWKMLFS</sequence>
<gene>
    <name evidence="1" type="primary">67</name>
    <name evidence="1" type="ORF">SEA_SUCCESS_67</name>
</gene>
<name>A0A9E8M7A5_9CAUD</name>